<feature type="compositionally biased region" description="Low complexity" evidence="1">
    <location>
        <begin position="1003"/>
        <end position="1012"/>
    </location>
</feature>
<dbReference type="EMBL" id="CCBP010000117">
    <property type="protein sequence ID" value="CDO72758.1"/>
    <property type="molecule type" value="Genomic_DNA"/>
</dbReference>
<feature type="compositionally biased region" description="Basic and acidic residues" evidence="1">
    <location>
        <begin position="292"/>
        <end position="308"/>
    </location>
</feature>
<feature type="compositionally biased region" description="Low complexity" evidence="1">
    <location>
        <begin position="1020"/>
        <end position="1033"/>
    </location>
</feature>
<feature type="compositionally biased region" description="Low complexity" evidence="1">
    <location>
        <begin position="395"/>
        <end position="407"/>
    </location>
</feature>
<protein>
    <submittedName>
        <fullName evidence="2">Uncharacterized protein</fullName>
    </submittedName>
</protein>
<dbReference type="AlphaFoldDB" id="A0A060SJZ9"/>
<dbReference type="Proteomes" id="UP000029665">
    <property type="component" value="Unassembled WGS sequence"/>
</dbReference>
<evidence type="ECO:0000256" key="1">
    <source>
        <dbReference type="SAM" id="MobiDB-lite"/>
    </source>
</evidence>
<feature type="compositionally biased region" description="Basic and acidic residues" evidence="1">
    <location>
        <begin position="503"/>
        <end position="514"/>
    </location>
</feature>
<name>A0A060SJZ9_PYCCI</name>
<accession>A0A060SJZ9</accession>
<evidence type="ECO:0000313" key="3">
    <source>
        <dbReference type="Proteomes" id="UP000029665"/>
    </source>
</evidence>
<proteinExistence type="predicted"/>
<reference evidence="2" key="1">
    <citation type="submission" date="2014-01" db="EMBL/GenBank/DDBJ databases">
        <title>The genome of the white-rot fungus Pycnoporus cinnabarinus: a basidiomycete model with a versatile arsenal for lignocellulosic biomass breakdown.</title>
        <authorList>
            <person name="Levasseur A."/>
            <person name="Lomascolo A."/>
            <person name="Ruiz-Duenas F.J."/>
            <person name="Uzan E."/>
            <person name="Piumi F."/>
            <person name="Kues U."/>
            <person name="Ram A.F.J."/>
            <person name="Murat C."/>
            <person name="Haon M."/>
            <person name="Benoit I."/>
            <person name="Arfi Y."/>
            <person name="Chevret D."/>
            <person name="Drula E."/>
            <person name="Kwon M.J."/>
            <person name="Gouret P."/>
            <person name="Lesage-Meessen L."/>
            <person name="Lombard V."/>
            <person name="Mariette J."/>
            <person name="Noirot C."/>
            <person name="Park J."/>
            <person name="Patyshakuliyeva A."/>
            <person name="Wieneger R.A.B."/>
            <person name="Wosten H.A.B."/>
            <person name="Martin F."/>
            <person name="Coutinho P.M."/>
            <person name="de Vries R."/>
            <person name="Martinez A.T."/>
            <person name="Klopp C."/>
            <person name="Pontarotti P."/>
            <person name="Henrissat B."/>
            <person name="Record E."/>
        </authorList>
    </citation>
    <scope>NUCLEOTIDE SEQUENCE [LARGE SCALE GENOMIC DNA]</scope>
    <source>
        <strain evidence="2">BRFM137</strain>
    </source>
</reference>
<feature type="compositionally biased region" description="Low complexity" evidence="1">
    <location>
        <begin position="707"/>
        <end position="720"/>
    </location>
</feature>
<feature type="region of interest" description="Disordered" evidence="1">
    <location>
        <begin position="446"/>
        <end position="1033"/>
    </location>
</feature>
<feature type="compositionally biased region" description="Polar residues" evidence="1">
    <location>
        <begin position="580"/>
        <end position="595"/>
    </location>
</feature>
<feature type="compositionally biased region" description="Polar residues" evidence="1">
    <location>
        <begin position="477"/>
        <end position="501"/>
    </location>
</feature>
<feature type="region of interest" description="Disordered" evidence="1">
    <location>
        <begin position="1212"/>
        <end position="1259"/>
    </location>
</feature>
<feature type="compositionally biased region" description="Low complexity" evidence="1">
    <location>
        <begin position="766"/>
        <end position="781"/>
    </location>
</feature>
<feature type="compositionally biased region" description="Pro residues" evidence="1">
    <location>
        <begin position="629"/>
        <end position="638"/>
    </location>
</feature>
<keyword evidence="3" id="KW-1185">Reference proteome</keyword>
<feature type="compositionally biased region" description="Polar residues" evidence="1">
    <location>
        <begin position="850"/>
        <end position="879"/>
    </location>
</feature>
<feature type="compositionally biased region" description="Low complexity" evidence="1">
    <location>
        <begin position="456"/>
        <end position="471"/>
    </location>
</feature>
<feature type="compositionally biased region" description="Polar residues" evidence="1">
    <location>
        <begin position="967"/>
        <end position="983"/>
    </location>
</feature>
<dbReference type="STRING" id="5643.A0A060SJZ9"/>
<feature type="region of interest" description="Disordered" evidence="1">
    <location>
        <begin position="1048"/>
        <end position="1141"/>
    </location>
</feature>
<feature type="compositionally biased region" description="Basic and acidic residues" evidence="1">
    <location>
        <begin position="646"/>
        <end position="663"/>
    </location>
</feature>
<sequence length="1259" mass="131877">MNKVPHPKTATSSSRGTLGVTAKSLSSSPPLQPGTAAEERARRHEAWKVQEQASLSQVLQRADASTGRHTPSSTPVVKESQRSRSDNAGDSSSRPVASRPAPHHSDKPSKSEPVTIRCTTTPINAPYAMASMSTTKSSKAGSSSSGTTTAQPGKSSTSLSSSRPSVPLSSHARGCSAGHSGTSSSSSPARKDGSEWTAVKSTTTPIIPPAPAKPKLPPTSPLPTSTNRPHNPNSVVSTSLESKPNRAKPITSSSSTRVASTSSYKGGPSATPSASPPKEASGMSSSRSKQALAERMHKEKEAHQRLVDKMAQITDMVRNRKPFTVEDASRSLAEQAILRAAGQAEASTGASTASYIKVHPSENASSKALPSRSVDSAPPKPTPMLAVKSTPSLGPSSDTKSKSSTPPQAQAKATASATVKPKLAATPEVSAQAPKTTQAIAYPLSTATSSSEAKRALAPAAPSGAPTSSSAKVKGSASPTTQTDATSEPASTSKAIGTQTDPARPEPGHSRSTRDVGASTLSPLPSPRLPKAPESHAFKAAASVDQHGSTTPTAQPKLDSVGAPSGSASREARRLHASQRTRPQGTESVKPSTGESFAPVVFKARDTKASRAIETPKPVSAFLSRSLPPKAPSLPAPEPLQIVKNQPKEDARDDLSRRLDKNAGDLAPILQTSKQQEFGRKPTSPPASRTAATHGEGEMKQVQIIATSSEASTRSVSTSSFGHISRQAAQRQSPNSSSMPREGRLQPTPPAREVSRRAMNYSDVASHTTRSSSTDISSISRFLRAFPPVPSTPTFAAEATSSMEDVVRKQISTGGSHVPPSREYEGKSKSSPRATRRPSTAEAHALPSMFSISVISDSGSATSPIRRPSSSDATCSPSPVSMREVAKHRARISKADTVLSSAGSVGQVPPPLPDSSSDVLSYASLKPVNRTGSSQKDAPMGCSDDSVVKERAVSSNSTTPAIDLRVTRSSHASPAREGNTSLRSAKRSKVADTGKPSSNAQDASTSTSRPSPTSIPPSAAPSVSSRSSSAITAESLRKLEERIAKLEALSASRAAATAPTKSSMKARADISTLRTEPVATPAEGSSSAAAPLRTNRAEVHADGLPRYSTLSPVKDDFAGSSSSLPAQTRRPRSRSDATEQLRHVNSVPFLYRSSDRLQEFKGNIGKREPLFGNEKASRSLTWLPTKSTQSLPVLEDKERTEPSKAKKLWAKAKNGLGLGKKEEPKALPSLDFSWMPKPDPAKPRHPPNAWPTEKRRHVI</sequence>
<feature type="compositionally biased region" description="Low complexity" evidence="1">
    <location>
        <begin position="1048"/>
        <end position="1063"/>
    </location>
</feature>
<feature type="region of interest" description="Disordered" evidence="1">
    <location>
        <begin position="357"/>
        <end position="420"/>
    </location>
</feature>
<dbReference type="OMA" id="INHETRA"/>
<feature type="compositionally biased region" description="Polar residues" evidence="1">
    <location>
        <begin position="227"/>
        <end position="242"/>
    </location>
</feature>
<feature type="compositionally biased region" description="Basic and acidic residues" evidence="1">
    <location>
        <begin position="37"/>
        <end position="48"/>
    </location>
</feature>
<dbReference type="HOGENOM" id="CLU_265011_0_0_1"/>
<organism evidence="2 3">
    <name type="scientific">Pycnoporus cinnabarinus</name>
    <name type="common">Cinnabar-red polypore</name>
    <name type="synonym">Trametes cinnabarina</name>
    <dbReference type="NCBI Taxonomy" id="5643"/>
    <lineage>
        <taxon>Eukaryota</taxon>
        <taxon>Fungi</taxon>
        <taxon>Dikarya</taxon>
        <taxon>Basidiomycota</taxon>
        <taxon>Agaricomycotina</taxon>
        <taxon>Agaricomycetes</taxon>
        <taxon>Polyporales</taxon>
        <taxon>Polyporaceae</taxon>
        <taxon>Trametes</taxon>
    </lineage>
</organism>
<feature type="region of interest" description="Disordered" evidence="1">
    <location>
        <begin position="1"/>
        <end position="310"/>
    </location>
</feature>
<gene>
    <name evidence="2" type="ORF">BN946_scf184994.g11</name>
</gene>
<feature type="compositionally biased region" description="Pro residues" evidence="1">
    <location>
        <begin position="206"/>
        <end position="221"/>
    </location>
</feature>
<feature type="compositionally biased region" description="Polar residues" evidence="1">
    <location>
        <begin position="727"/>
        <end position="739"/>
    </location>
</feature>
<evidence type="ECO:0000313" key="2">
    <source>
        <dbReference type="EMBL" id="CDO72758.1"/>
    </source>
</evidence>
<feature type="compositionally biased region" description="Low complexity" evidence="1">
    <location>
        <begin position="128"/>
        <end position="187"/>
    </location>
</feature>
<dbReference type="OrthoDB" id="2758728at2759"/>
<comment type="caution">
    <text evidence="2">The sequence shown here is derived from an EMBL/GenBank/DDBJ whole genome shotgun (WGS) entry which is preliminary data.</text>
</comment>
<feature type="compositionally biased region" description="Low complexity" evidence="1">
    <location>
        <begin position="251"/>
        <end position="281"/>
    </location>
</feature>
<feature type="compositionally biased region" description="Low complexity" evidence="1">
    <location>
        <begin position="91"/>
        <end position="100"/>
    </location>
</feature>